<gene>
    <name evidence="4" type="ORF">METZ01_LOCUS283658</name>
</gene>
<keyword evidence="1" id="KW-0694">RNA-binding</keyword>
<evidence type="ECO:0000313" key="4">
    <source>
        <dbReference type="EMBL" id="SVC30804.1"/>
    </source>
</evidence>
<evidence type="ECO:0000259" key="3">
    <source>
        <dbReference type="Pfam" id="PF12072"/>
    </source>
</evidence>
<evidence type="ECO:0000256" key="2">
    <source>
        <dbReference type="SAM" id="Phobius"/>
    </source>
</evidence>
<dbReference type="PANTHER" id="PTHR12826">
    <property type="entry name" value="RIBONUCLEASE Y"/>
    <property type="match status" value="1"/>
</dbReference>
<evidence type="ECO:0000256" key="1">
    <source>
        <dbReference type="ARBA" id="ARBA00022884"/>
    </source>
</evidence>
<keyword evidence="2" id="KW-0812">Transmembrane</keyword>
<proteinExistence type="predicted"/>
<protein>
    <recommendedName>
        <fullName evidence="3">Ribonuclease Y N-terminal domain-containing protein</fullName>
    </recommendedName>
</protein>
<dbReference type="InterPro" id="IPR022711">
    <property type="entry name" value="RNase_Y_N"/>
</dbReference>
<feature type="non-terminal residue" evidence="4">
    <location>
        <position position="240"/>
    </location>
</feature>
<dbReference type="AlphaFoldDB" id="A0A382L1D8"/>
<accession>A0A382L1D8</accession>
<reference evidence="4" key="1">
    <citation type="submission" date="2018-05" db="EMBL/GenBank/DDBJ databases">
        <authorList>
            <person name="Lanie J.A."/>
            <person name="Ng W.-L."/>
            <person name="Kazmierczak K.M."/>
            <person name="Andrzejewski T.M."/>
            <person name="Davidsen T.M."/>
            <person name="Wayne K.J."/>
            <person name="Tettelin H."/>
            <person name="Glass J.I."/>
            <person name="Rusch D."/>
            <person name="Podicherti R."/>
            <person name="Tsui H.-C.T."/>
            <person name="Winkler M.E."/>
        </authorList>
    </citation>
    <scope>NUCLEOTIDE SEQUENCE</scope>
</reference>
<dbReference type="EMBL" id="UINC01084294">
    <property type="protein sequence ID" value="SVC30804.1"/>
    <property type="molecule type" value="Genomic_DNA"/>
</dbReference>
<keyword evidence="2" id="KW-1133">Transmembrane helix</keyword>
<dbReference type="PANTHER" id="PTHR12826:SF15">
    <property type="entry name" value="RIBONUCLEASE Y"/>
    <property type="match status" value="1"/>
</dbReference>
<name>A0A382L1D8_9ZZZZ</name>
<keyword evidence="2" id="KW-0472">Membrane</keyword>
<dbReference type="Pfam" id="PF12072">
    <property type="entry name" value="RNase_Y_N"/>
    <property type="match status" value="1"/>
</dbReference>
<feature type="transmembrane region" description="Helical" evidence="2">
    <location>
        <begin position="6"/>
        <end position="25"/>
    </location>
</feature>
<sequence length="240" mass="26962">MYPLLNVVLVATVGLVAGLAGYTLHSIKERIRKKRALADADDEAAKIIARVEKEAETLRATAILTGKEEVLELRESWKEEERRHREDVQQTEKRLAERSRGLDGRFETLNRKEAQQDSREKELSVLSSELLQAREGVETKAVKIQNRLESIGGFSAIEAKEQLLNDLKTEAEADAANLLRGIREEAEKSSEREAKKILALAIQRMAADETADMTVSVVQLPSDEMKGRIIGREGRNIRSF</sequence>
<dbReference type="GO" id="GO:0003723">
    <property type="term" value="F:RNA binding"/>
    <property type="evidence" value="ECO:0007669"/>
    <property type="project" value="UniProtKB-KW"/>
</dbReference>
<feature type="domain" description="Ribonuclease Y N-terminal" evidence="3">
    <location>
        <begin position="15"/>
        <end position="208"/>
    </location>
</feature>
<organism evidence="4">
    <name type="scientific">marine metagenome</name>
    <dbReference type="NCBI Taxonomy" id="408172"/>
    <lineage>
        <taxon>unclassified sequences</taxon>
        <taxon>metagenomes</taxon>
        <taxon>ecological metagenomes</taxon>
    </lineage>
</organism>